<accession>A0ABR9PA49</accession>
<keyword evidence="3" id="KW-1185">Reference proteome</keyword>
<reference evidence="2 3" key="1">
    <citation type="submission" date="2020-09" db="EMBL/GenBank/DDBJ databases">
        <title>Diversity and distribution of actinomycetes associated with coral in the coast of Hainan.</title>
        <authorList>
            <person name="Li F."/>
        </authorList>
    </citation>
    <scope>NUCLEOTIDE SEQUENCE [LARGE SCALE GENOMIC DNA]</scope>
    <source>
        <strain evidence="2 3">HNM0947</strain>
    </source>
</reference>
<evidence type="ECO:0000313" key="2">
    <source>
        <dbReference type="EMBL" id="MBE3000717.1"/>
    </source>
</evidence>
<name>A0ABR9PA49_9ACTN</name>
<dbReference type="EMBL" id="JADBGI010000017">
    <property type="protein sequence ID" value="MBE3000717.1"/>
    <property type="molecule type" value="Genomic_DNA"/>
</dbReference>
<feature type="region of interest" description="Disordered" evidence="1">
    <location>
        <begin position="1"/>
        <end position="20"/>
    </location>
</feature>
<dbReference type="InterPro" id="IPR006540">
    <property type="entry name" value="Lactococcin_972"/>
</dbReference>
<gene>
    <name evidence="2" type="ORF">IDM40_18740</name>
</gene>
<proteinExistence type="predicted"/>
<evidence type="ECO:0000313" key="3">
    <source>
        <dbReference type="Proteomes" id="UP000806528"/>
    </source>
</evidence>
<dbReference type="Gene3D" id="2.60.40.2850">
    <property type="match status" value="1"/>
</dbReference>
<protein>
    <submittedName>
        <fullName evidence="2">Uncharacterized protein</fullName>
    </submittedName>
</protein>
<sequence>MSPTKPSGPDACHGATASGETVVRDEADAGYWARANAKRATMNNESFYSAEC</sequence>
<comment type="caution">
    <text evidence="2">The sequence shown here is derived from an EMBL/GenBank/DDBJ whole genome shotgun (WGS) entry which is preliminary data.</text>
</comment>
<evidence type="ECO:0000256" key="1">
    <source>
        <dbReference type="SAM" id="MobiDB-lite"/>
    </source>
</evidence>
<dbReference type="RefSeq" id="WP_193123326.1">
    <property type="nucleotide sequence ID" value="NZ_JADBGI010000017.1"/>
</dbReference>
<organism evidence="2 3">
    <name type="scientific">Nocardiopsis coralli</name>
    <dbReference type="NCBI Taxonomy" id="2772213"/>
    <lineage>
        <taxon>Bacteria</taxon>
        <taxon>Bacillati</taxon>
        <taxon>Actinomycetota</taxon>
        <taxon>Actinomycetes</taxon>
        <taxon>Streptosporangiales</taxon>
        <taxon>Nocardiopsidaceae</taxon>
        <taxon>Nocardiopsis</taxon>
    </lineage>
</organism>
<dbReference type="Proteomes" id="UP000806528">
    <property type="component" value="Unassembled WGS sequence"/>
</dbReference>
<dbReference type="Pfam" id="PF09683">
    <property type="entry name" value="Lactococcin_972"/>
    <property type="match status" value="1"/>
</dbReference>